<protein>
    <submittedName>
        <fullName evidence="1">Uncharacterized protein</fullName>
    </submittedName>
</protein>
<name>K3XP69_SETIT</name>
<evidence type="ECO:0000313" key="2">
    <source>
        <dbReference type="Proteomes" id="UP000004995"/>
    </source>
</evidence>
<organism evidence="1 2">
    <name type="scientific">Setaria italica</name>
    <name type="common">Foxtail millet</name>
    <name type="synonym">Panicum italicum</name>
    <dbReference type="NCBI Taxonomy" id="4555"/>
    <lineage>
        <taxon>Eukaryota</taxon>
        <taxon>Viridiplantae</taxon>
        <taxon>Streptophyta</taxon>
        <taxon>Embryophyta</taxon>
        <taxon>Tracheophyta</taxon>
        <taxon>Spermatophyta</taxon>
        <taxon>Magnoliopsida</taxon>
        <taxon>Liliopsida</taxon>
        <taxon>Poales</taxon>
        <taxon>Poaceae</taxon>
        <taxon>PACMAD clade</taxon>
        <taxon>Panicoideae</taxon>
        <taxon>Panicodae</taxon>
        <taxon>Paniceae</taxon>
        <taxon>Cenchrinae</taxon>
        <taxon>Setaria</taxon>
    </lineage>
</organism>
<accession>K3XP69</accession>
<evidence type="ECO:0000313" key="1">
    <source>
        <dbReference type="EnsemblPlants" id="KQL05640"/>
    </source>
</evidence>
<reference evidence="1" key="2">
    <citation type="submission" date="2018-08" db="UniProtKB">
        <authorList>
            <consortium name="EnsemblPlants"/>
        </authorList>
    </citation>
    <scope>IDENTIFICATION</scope>
    <source>
        <strain evidence="1">Yugu1</strain>
    </source>
</reference>
<dbReference type="Gramene" id="KQL05640">
    <property type="protein sequence ID" value="KQL05640"/>
    <property type="gene ID" value="SETIT_003692mg"/>
</dbReference>
<dbReference type="InParanoid" id="K3XP69"/>
<dbReference type="HOGENOM" id="CLU_3000064_0_0_1"/>
<dbReference type="EnsemblPlants" id="KQL05640">
    <property type="protein sequence ID" value="KQL05640"/>
    <property type="gene ID" value="SETIT_003692mg"/>
</dbReference>
<dbReference type="EMBL" id="AGNK02003147">
    <property type="status" value="NOT_ANNOTATED_CDS"/>
    <property type="molecule type" value="Genomic_DNA"/>
</dbReference>
<dbReference type="AlphaFoldDB" id="K3XP69"/>
<keyword evidence="2" id="KW-1185">Reference proteome</keyword>
<proteinExistence type="predicted"/>
<reference evidence="2" key="1">
    <citation type="journal article" date="2012" name="Nat. Biotechnol.">
        <title>Reference genome sequence of the model plant Setaria.</title>
        <authorList>
            <person name="Bennetzen J.L."/>
            <person name="Schmutz J."/>
            <person name="Wang H."/>
            <person name="Percifield R."/>
            <person name="Hawkins J."/>
            <person name="Pontaroli A.C."/>
            <person name="Estep M."/>
            <person name="Feng L."/>
            <person name="Vaughn J.N."/>
            <person name="Grimwood J."/>
            <person name="Jenkins J."/>
            <person name="Barry K."/>
            <person name="Lindquist E."/>
            <person name="Hellsten U."/>
            <person name="Deshpande S."/>
            <person name="Wang X."/>
            <person name="Wu X."/>
            <person name="Mitros T."/>
            <person name="Triplett J."/>
            <person name="Yang X."/>
            <person name="Ye C.Y."/>
            <person name="Mauro-Herrera M."/>
            <person name="Wang L."/>
            <person name="Li P."/>
            <person name="Sharma M."/>
            <person name="Sharma R."/>
            <person name="Ronald P.C."/>
            <person name="Panaud O."/>
            <person name="Kellogg E.A."/>
            <person name="Brutnell T.P."/>
            <person name="Doust A.N."/>
            <person name="Tuskan G.A."/>
            <person name="Rokhsar D."/>
            <person name="Devos K.M."/>
        </authorList>
    </citation>
    <scope>NUCLEOTIDE SEQUENCE [LARGE SCALE GENOMIC DNA]</scope>
    <source>
        <strain evidence="2">cv. Yugu1</strain>
    </source>
</reference>
<sequence length="57" mass="6365">MTWKVQFTTIEVKVNSGKYQLKEAHQPVTTSTVRNYVLHITSTSAWGAPTSIAPFVN</sequence>
<dbReference type="Proteomes" id="UP000004995">
    <property type="component" value="Unassembled WGS sequence"/>
</dbReference>